<dbReference type="Gene3D" id="1.10.110.10">
    <property type="entry name" value="Plant lipid-transfer and hydrophobic proteins"/>
    <property type="match status" value="1"/>
</dbReference>
<dbReference type="EMBL" id="RXIC02000025">
    <property type="protein sequence ID" value="KAB1205640.1"/>
    <property type="molecule type" value="Genomic_DNA"/>
</dbReference>
<evidence type="ECO:0000256" key="3">
    <source>
        <dbReference type="SAM" id="SignalP"/>
    </source>
</evidence>
<evidence type="ECO:0000313" key="5">
    <source>
        <dbReference type="EMBL" id="KAB1205640.1"/>
    </source>
</evidence>
<comment type="similarity">
    <text evidence="1">Belongs to the plant LTP family.</text>
</comment>
<name>A0A6A1V319_9ROSI</name>
<feature type="chain" id="PRO_5025414631" evidence="3">
    <location>
        <begin position="23"/>
        <end position="116"/>
    </location>
</feature>
<keyword evidence="2" id="KW-1015">Disulfide bond</keyword>
<dbReference type="GO" id="GO:0008289">
    <property type="term" value="F:lipid binding"/>
    <property type="evidence" value="ECO:0007669"/>
    <property type="project" value="InterPro"/>
</dbReference>
<dbReference type="PRINTS" id="PR00382">
    <property type="entry name" value="LIPIDTRNSFER"/>
</dbReference>
<dbReference type="OrthoDB" id="1862539at2759"/>
<dbReference type="PANTHER" id="PTHR33076">
    <property type="entry name" value="NON-SPECIFIC LIPID-TRANSFER PROTEIN 2-RELATED"/>
    <property type="match status" value="1"/>
</dbReference>
<dbReference type="InterPro" id="IPR000528">
    <property type="entry name" value="Plant_nsLTP"/>
</dbReference>
<gene>
    <name evidence="5" type="ORF">CJ030_MR7G017812</name>
</gene>
<evidence type="ECO:0000256" key="2">
    <source>
        <dbReference type="ARBA" id="ARBA00023157"/>
    </source>
</evidence>
<keyword evidence="3" id="KW-0732">Signal</keyword>
<reference evidence="5 6" key="1">
    <citation type="journal article" date="2019" name="Plant Biotechnol. J.">
        <title>The red bayberry genome and genetic basis of sex determination.</title>
        <authorList>
            <person name="Jia H.M."/>
            <person name="Jia H.J."/>
            <person name="Cai Q.L."/>
            <person name="Wang Y."/>
            <person name="Zhao H.B."/>
            <person name="Yang W.F."/>
            <person name="Wang G.Y."/>
            <person name="Li Y.H."/>
            <person name="Zhan D.L."/>
            <person name="Shen Y.T."/>
            <person name="Niu Q.F."/>
            <person name="Chang L."/>
            <person name="Qiu J."/>
            <person name="Zhao L."/>
            <person name="Xie H.B."/>
            <person name="Fu W.Y."/>
            <person name="Jin J."/>
            <person name="Li X.W."/>
            <person name="Jiao Y."/>
            <person name="Zhou C.C."/>
            <person name="Tu T."/>
            <person name="Chai C.Y."/>
            <person name="Gao J.L."/>
            <person name="Fan L.J."/>
            <person name="van de Weg E."/>
            <person name="Wang J.Y."/>
            <person name="Gao Z.S."/>
        </authorList>
    </citation>
    <scope>NUCLEOTIDE SEQUENCE [LARGE SCALE GENOMIC DNA]</scope>
    <source>
        <tissue evidence="5">Leaves</tissue>
    </source>
</reference>
<organism evidence="5 6">
    <name type="scientific">Morella rubra</name>
    <name type="common">Chinese bayberry</name>
    <dbReference type="NCBI Taxonomy" id="262757"/>
    <lineage>
        <taxon>Eukaryota</taxon>
        <taxon>Viridiplantae</taxon>
        <taxon>Streptophyta</taxon>
        <taxon>Embryophyta</taxon>
        <taxon>Tracheophyta</taxon>
        <taxon>Spermatophyta</taxon>
        <taxon>Magnoliopsida</taxon>
        <taxon>eudicotyledons</taxon>
        <taxon>Gunneridae</taxon>
        <taxon>Pentapetalae</taxon>
        <taxon>rosids</taxon>
        <taxon>fabids</taxon>
        <taxon>Fagales</taxon>
        <taxon>Myricaceae</taxon>
        <taxon>Morella</taxon>
    </lineage>
</organism>
<dbReference type="AlphaFoldDB" id="A0A6A1V319"/>
<sequence>MAQQAKVLAFFVLLMASESAMGSITCSSMIRDLNPCLPYLREVNDVPSAGCCNAARVVGSYFNSNTDRYAACECLQDTGATVNGIYVSRMRSLPQRCAVSINLPPISADGRLDCSW</sequence>
<dbReference type="Pfam" id="PF00234">
    <property type="entry name" value="Tryp_alpha_amyl"/>
    <property type="match status" value="1"/>
</dbReference>
<evidence type="ECO:0000256" key="1">
    <source>
        <dbReference type="ARBA" id="ARBA00009748"/>
    </source>
</evidence>
<dbReference type="Proteomes" id="UP000516437">
    <property type="component" value="Chromosome 7"/>
</dbReference>
<dbReference type="InterPro" id="IPR016140">
    <property type="entry name" value="Bifunc_inhib/LTP/seed_store"/>
</dbReference>
<dbReference type="GO" id="GO:0006869">
    <property type="term" value="P:lipid transport"/>
    <property type="evidence" value="ECO:0007669"/>
    <property type="project" value="InterPro"/>
</dbReference>
<protein>
    <submittedName>
        <fullName evidence="5">Non-specific lipid-transfer protein 2</fullName>
    </submittedName>
</protein>
<feature type="signal peptide" evidence="3">
    <location>
        <begin position="1"/>
        <end position="22"/>
    </location>
</feature>
<accession>A0A6A1V319</accession>
<feature type="domain" description="Bifunctional inhibitor/plant lipid transfer protein/seed storage helical" evidence="4">
    <location>
        <begin position="26"/>
        <end position="102"/>
    </location>
</feature>
<dbReference type="SUPFAM" id="SSF47699">
    <property type="entry name" value="Bifunctional inhibitor/lipid-transfer protein/seed storage 2S albumin"/>
    <property type="match status" value="1"/>
</dbReference>
<dbReference type="InterPro" id="IPR036312">
    <property type="entry name" value="Bifun_inhib/LTP/seed_sf"/>
</dbReference>
<dbReference type="CDD" id="cd01960">
    <property type="entry name" value="nsLTP1"/>
    <property type="match status" value="1"/>
</dbReference>
<keyword evidence="6" id="KW-1185">Reference proteome</keyword>
<evidence type="ECO:0000313" key="6">
    <source>
        <dbReference type="Proteomes" id="UP000516437"/>
    </source>
</evidence>
<proteinExistence type="inferred from homology"/>
<evidence type="ECO:0000259" key="4">
    <source>
        <dbReference type="Pfam" id="PF00234"/>
    </source>
</evidence>
<comment type="caution">
    <text evidence="5">The sequence shown here is derived from an EMBL/GenBank/DDBJ whole genome shotgun (WGS) entry which is preliminary data.</text>
</comment>